<organism evidence="2">
    <name type="scientific">Eutreptiella gymnastica</name>
    <dbReference type="NCBI Taxonomy" id="73025"/>
    <lineage>
        <taxon>Eukaryota</taxon>
        <taxon>Discoba</taxon>
        <taxon>Euglenozoa</taxon>
        <taxon>Euglenida</taxon>
        <taxon>Spirocuta</taxon>
        <taxon>Euglenophyceae</taxon>
        <taxon>Eutreptiales</taxon>
        <taxon>Eutreptiaceae</taxon>
        <taxon>Eutreptiella</taxon>
    </lineage>
</organism>
<sequence length="97" mass="10736">MATTAIQVITGQGKAMMLGGLTTQPRRCLPGHQKPIWVVPAARPRPQIQAQHPRTWRDTFDEKTPPSGEAWGGQSVENPKGLKKMALKIHGRGTPYW</sequence>
<feature type="compositionally biased region" description="Basic and acidic residues" evidence="1">
    <location>
        <begin position="55"/>
        <end position="64"/>
    </location>
</feature>
<feature type="region of interest" description="Disordered" evidence="1">
    <location>
        <begin position="44"/>
        <end position="79"/>
    </location>
</feature>
<protein>
    <submittedName>
        <fullName evidence="2">Uncharacterized protein</fullName>
    </submittedName>
</protein>
<dbReference type="EMBL" id="HBGA01141444">
    <property type="protein sequence ID" value="CAD9040691.1"/>
    <property type="molecule type" value="Transcribed_RNA"/>
</dbReference>
<reference evidence="2" key="1">
    <citation type="submission" date="2021-01" db="EMBL/GenBank/DDBJ databases">
        <authorList>
            <person name="Corre E."/>
            <person name="Pelletier E."/>
            <person name="Niang G."/>
            <person name="Scheremetjew M."/>
            <person name="Finn R."/>
            <person name="Kale V."/>
            <person name="Holt S."/>
            <person name="Cochrane G."/>
            <person name="Meng A."/>
            <person name="Brown T."/>
            <person name="Cohen L."/>
        </authorList>
    </citation>
    <scope>NUCLEOTIDE SEQUENCE</scope>
    <source>
        <strain evidence="2">NIES-381</strain>
    </source>
</reference>
<proteinExistence type="predicted"/>
<evidence type="ECO:0000256" key="1">
    <source>
        <dbReference type="SAM" id="MobiDB-lite"/>
    </source>
</evidence>
<dbReference type="AlphaFoldDB" id="A0A7S1NTY3"/>
<evidence type="ECO:0000313" key="2">
    <source>
        <dbReference type="EMBL" id="CAD9040691.1"/>
    </source>
</evidence>
<name>A0A7S1NTY3_9EUGL</name>
<accession>A0A7S1NTY3</accession>
<gene>
    <name evidence="2" type="ORF">EGYM00392_LOCUS51860</name>
</gene>